<dbReference type="Pfam" id="PF01593">
    <property type="entry name" value="Amino_oxidase"/>
    <property type="match status" value="2"/>
</dbReference>
<feature type="compositionally biased region" description="Basic and acidic residues" evidence="6">
    <location>
        <begin position="1085"/>
        <end position="1104"/>
    </location>
</feature>
<evidence type="ECO:0000256" key="5">
    <source>
        <dbReference type="ARBA" id="ARBA00023002"/>
    </source>
</evidence>
<feature type="compositionally biased region" description="Pro residues" evidence="6">
    <location>
        <begin position="554"/>
        <end position="564"/>
    </location>
</feature>
<dbReference type="Pfam" id="PF04433">
    <property type="entry name" value="SWIRM"/>
    <property type="match status" value="1"/>
</dbReference>
<feature type="region of interest" description="Disordered" evidence="6">
    <location>
        <begin position="1410"/>
        <end position="1469"/>
    </location>
</feature>
<feature type="compositionally biased region" description="Low complexity" evidence="6">
    <location>
        <begin position="478"/>
        <end position="502"/>
    </location>
</feature>
<evidence type="ECO:0000256" key="6">
    <source>
        <dbReference type="SAM" id="MobiDB-lite"/>
    </source>
</evidence>
<dbReference type="InterPro" id="IPR036388">
    <property type="entry name" value="WH-like_DNA-bd_sf"/>
</dbReference>
<feature type="region of interest" description="Disordered" evidence="6">
    <location>
        <begin position="432"/>
        <end position="451"/>
    </location>
</feature>
<evidence type="ECO:0000256" key="1">
    <source>
        <dbReference type="ARBA" id="ARBA00001974"/>
    </source>
</evidence>
<dbReference type="InterPro" id="IPR009057">
    <property type="entry name" value="Homeodomain-like_sf"/>
</dbReference>
<dbReference type="Gene3D" id="1.10.10.10">
    <property type="entry name" value="Winged helix-like DNA-binding domain superfamily/Winged helix DNA-binding domain"/>
    <property type="match status" value="1"/>
</dbReference>
<dbReference type="InterPro" id="IPR036188">
    <property type="entry name" value="FAD/NAD-bd_sf"/>
</dbReference>
<comment type="cofactor">
    <cofactor evidence="1">
        <name>FAD</name>
        <dbReference type="ChEBI" id="CHEBI:57692"/>
    </cofactor>
</comment>
<feature type="region of interest" description="Disordered" evidence="6">
    <location>
        <begin position="471"/>
        <end position="509"/>
    </location>
</feature>
<evidence type="ECO:0000256" key="4">
    <source>
        <dbReference type="ARBA" id="ARBA00022827"/>
    </source>
</evidence>
<feature type="compositionally biased region" description="Acidic residues" evidence="6">
    <location>
        <begin position="69"/>
        <end position="82"/>
    </location>
</feature>
<feature type="compositionally biased region" description="Basic residues" evidence="6">
    <location>
        <begin position="1047"/>
        <end position="1061"/>
    </location>
</feature>
<feature type="region of interest" description="Disordered" evidence="6">
    <location>
        <begin position="1215"/>
        <end position="1251"/>
    </location>
</feature>
<evidence type="ECO:0000256" key="3">
    <source>
        <dbReference type="ARBA" id="ARBA00022630"/>
    </source>
</evidence>
<dbReference type="PANTHER" id="PTHR10742:SF410">
    <property type="entry name" value="LYSINE-SPECIFIC HISTONE DEMETHYLASE 2"/>
    <property type="match status" value="1"/>
</dbReference>
<dbReference type="OrthoDB" id="5046242at2759"/>
<accession>L8H020</accession>
<feature type="compositionally biased region" description="Polar residues" evidence="6">
    <location>
        <begin position="88"/>
        <end position="97"/>
    </location>
</feature>
<dbReference type="Gene3D" id="3.90.660.10">
    <property type="match status" value="1"/>
</dbReference>
<dbReference type="SUPFAM" id="SSF54373">
    <property type="entry name" value="FAD-linked reductases, C-terminal domain"/>
    <property type="match status" value="1"/>
</dbReference>
<feature type="region of interest" description="Disordered" evidence="6">
    <location>
        <begin position="334"/>
        <end position="379"/>
    </location>
</feature>
<evidence type="ECO:0000256" key="2">
    <source>
        <dbReference type="ARBA" id="ARBA00005995"/>
    </source>
</evidence>
<dbReference type="GeneID" id="14918396"/>
<organism evidence="8 9">
    <name type="scientific">Acanthamoeba castellanii (strain ATCC 30010 / Neff)</name>
    <dbReference type="NCBI Taxonomy" id="1257118"/>
    <lineage>
        <taxon>Eukaryota</taxon>
        <taxon>Amoebozoa</taxon>
        <taxon>Discosea</taxon>
        <taxon>Longamoebia</taxon>
        <taxon>Centramoebida</taxon>
        <taxon>Acanthamoebidae</taxon>
        <taxon>Acanthamoeba</taxon>
    </lineage>
</organism>
<feature type="compositionally biased region" description="Low complexity" evidence="6">
    <location>
        <begin position="565"/>
        <end position="604"/>
    </location>
</feature>
<dbReference type="VEuPathDB" id="AmoebaDB:ACA1_065090"/>
<feature type="region of interest" description="Disordered" evidence="6">
    <location>
        <begin position="396"/>
        <end position="424"/>
    </location>
</feature>
<feature type="compositionally biased region" description="Basic and acidic residues" evidence="6">
    <location>
        <begin position="1062"/>
        <end position="1073"/>
    </location>
</feature>
<dbReference type="InterPro" id="IPR050281">
    <property type="entry name" value="Flavin_monoamine_oxidase"/>
</dbReference>
<comment type="similarity">
    <text evidence="2">Belongs to the flavin monoamine oxidase family.</text>
</comment>
<dbReference type="GO" id="GO:0141052">
    <property type="term" value="F:histone H3 demethylase activity"/>
    <property type="evidence" value="ECO:0007669"/>
    <property type="project" value="UniProtKB-ARBA"/>
</dbReference>
<dbReference type="EMBL" id="KB007974">
    <property type="protein sequence ID" value="ELR17721.1"/>
    <property type="molecule type" value="Genomic_DNA"/>
</dbReference>
<dbReference type="SUPFAM" id="SSF51905">
    <property type="entry name" value="FAD/NAD(P)-binding domain"/>
    <property type="match status" value="2"/>
</dbReference>
<protein>
    <submittedName>
        <fullName evidence="8">Amine oxidase, flavincontaining superfamily protein</fullName>
    </submittedName>
</protein>
<dbReference type="InterPro" id="IPR002937">
    <property type="entry name" value="Amino_oxidase"/>
</dbReference>
<dbReference type="Gene3D" id="3.50.50.60">
    <property type="entry name" value="FAD/NAD(P)-binding domain"/>
    <property type="match status" value="2"/>
</dbReference>
<gene>
    <name evidence="8" type="ORF">ACA1_065090</name>
</gene>
<feature type="region of interest" description="Disordered" evidence="6">
    <location>
        <begin position="44"/>
        <end position="103"/>
    </location>
</feature>
<dbReference type="KEGG" id="acan:ACA1_065090"/>
<feature type="region of interest" description="Disordered" evidence="6">
    <location>
        <begin position="526"/>
        <end position="619"/>
    </location>
</feature>
<dbReference type="Proteomes" id="UP000011083">
    <property type="component" value="Unassembled WGS sequence"/>
</dbReference>
<feature type="compositionally biased region" description="Low complexity" evidence="6">
    <location>
        <begin position="408"/>
        <end position="424"/>
    </location>
</feature>
<feature type="compositionally biased region" description="Basic and acidic residues" evidence="6">
    <location>
        <begin position="1128"/>
        <end position="1148"/>
    </location>
</feature>
<dbReference type="SUPFAM" id="SSF46689">
    <property type="entry name" value="Homeodomain-like"/>
    <property type="match status" value="1"/>
</dbReference>
<dbReference type="GO" id="GO:0016705">
    <property type="term" value="F:oxidoreductase activity, acting on paired donors, with incorporation or reduction of molecular oxygen"/>
    <property type="evidence" value="ECO:0007669"/>
    <property type="project" value="UniProtKB-ARBA"/>
</dbReference>
<evidence type="ECO:0000313" key="9">
    <source>
        <dbReference type="Proteomes" id="UP000011083"/>
    </source>
</evidence>
<feature type="compositionally biased region" description="Polar residues" evidence="6">
    <location>
        <begin position="1424"/>
        <end position="1437"/>
    </location>
</feature>
<feature type="compositionally biased region" description="Basic and acidic residues" evidence="6">
    <location>
        <begin position="1232"/>
        <end position="1247"/>
    </location>
</feature>
<feature type="compositionally biased region" description="Pro residues" evidence="6">
    <location>
        <begin position="605"/>
        <end position="616"/>
    </location>
</feature>
<dbReference type="InterPro" id="IPR007526">
    <property type="entry name" value="SWIRM"/>
</dbReference>
<feature type="compositionally biased region" description="Low complexity" evidence="6">
    <location>
        <begin position="528"/>
        <end position="553"/>
    </location>
</feature>
<feature type="compositionally biased region" description="Pro residues" evidence="6">
    <location>
        <begin position="334"/>
        <end position="347"/>
    </location>
</feature>
<feature type="region of interest" description="Disordered" evidence="6">
    <location>
        <begin position="1034"/>
        <end position="1158"/>
    </location>
</feature>
<evidence type="ECO:0000313" key="8">
    <source>
        <dbReference type="EMBL" id="ELR17721.1"/>
    </source>
</evidence>
<sequence length="1469" mass="160428">MVEAFQLDPRELILLAFNLHHCNFKGRGKDSRAFRRPLSASIMSTRGSRTTERKLRPRRAKQNAPAVILEEESEEEESEVASEGENAPETNAATQSGLPVDGLSRLEKNELPADVRKDVPAYLSVRNAILLKWQTNLTKFLPRAEACQGFKARYAAISVQAYDFLNRYGFINYGFVEHPRSNWDLPRQRVIVIGAGASGLSAARQLQNMGYRVLVLEARDRIGGRVSTSTVLGGEIDLGAMVVTGTEGNPFYTLCQQLGTELHTLRDECPLFHNCSLVPKDVDSAVEELFNLVLDKAGNIDPRHLKPDDGKTKPIYGVPAARFSGYASPFMPPVPFPARPGGPPPPTTNATVGAALGPAPSPSTTAATGARSIAQASTPIGPHTVVSNVRFSYAPPQRSPGLTAQPITAGKTAPSSGATAAAATATTEASAQTLSAQAKKEKVDPPVQTPKSVANAAAAAAAAATLIGTSLSPVKTRPPSTTTSPTLAPAATASPTTTAPTSNDPLFTLSNNGEARLNWTAILGGTRPLASAPPGSTPSLPTSLSSTSAQPQPQQQPPPPPPQKQPQLQQQPSSASQPQPQQQPQRRQQPSSASQPQRKVQFHPFQPPTPQGPPRPNASLSQQYVLQAQLAAQALSGRALPHSYFQYPTQLLGQQIPFPGLLPQQGAMLPGVIATSTSVTQPNGTAMTFDGSAAKPLEVPEKTTADSHLSLGRGIDHILQTTGADGFSAISPLEKSIFDWHIANLEYGCATDLARVSLEHWDQDDEFEFGGKHCLLKKGYSEVLRELAKGINVQLGQVVTEIQYGEDEEDLRMGGKSKPAKVFTAGQTYEAEIVLVTIPLGLLKEKRLRFDPPLPSWKQQAVERLGFGNLNKVGLLFPYVFWDDTVDYFGCVPEKSEDRGESFLFNNLHRCMGQPILLALVAGSAAIVHEHRPDAEIVQRTMAILKRAYPRAPSPLKAVVTRWGTDKYARGSYSYIAVGSTGSDYDLLARPVSRRLFFAGEATQRDHPATVAGAFISGLRQAGIIDAVWASGRALNGPEDTPMRTIPNKRKSNNSKMVKRGNQHEDAAPDSKKDSKKRSRTSSVDTKEEKRSRSSLIDTKEERRRAKITGHTTKSVKEERKKSKSKKDKTDMRETKKEMKKQTKKEPVEPPTANKRRKHNVVVVISDDDADEMIVVDGDDVFQPLPCDIDVQPAPQRHDKERDAYRLLNDEEAVVIAEEEEEEGYGSGEGPRSTRRERQDDTLREDDPLLDAELSQRMTRAMTESHSLNFADICSIDAKFKEIMETVRGYVYDESKTDIEDLKSVASKLLALLDTLGSIRNLSRKEAAFLYRLSSVKAGIEELGLPFGEVVERAFQIARTIWKAFLARFPEEEYAVWLEEEMEKEKRQRERERAARRVIYDDFCLAIRPGSTSKQEDDEERVQCITSNGNGIVSNNNAKDDNDDPSAVAAIKGAGVKPEPEIGTRPTSA</sequence>
<proteinExistence type="inferred from homology"/>
<name>L8H020_ACACF</name>
<dbReference type="PROSITE" id="PS50934">
    <property type="entry name" value="SWIRM"/>
    <property type="match status" value="1"/>
</dbReference>
<keyword evidence="3" id="KW-0285">Flavoprotein</keyword>
<keyword evidence="9" id="KW-1185">Reference proteome</keyword>
<keyword evidence="4" id="KW-0274">FAD</keyword>
<feature type="domain" description="SWIRM" evidence="7">
    <location>
        <begin position="89"/>
        <end position="182"/>
    </location>
</feature>
<dbReference type="STRING" id="1257118.L8H020"/>
<feature type="compositionally biased region" description="Low complexity" evidence="6">
    <location>
        <begin position="353"/>
        <end position="372"/>
    </location>
</feature>
<keyword evidence="5" id="KW-0560">Oxidoreductase</keyword>
<dbReference type="RefSeq" id="XP_004339734.1">
    <property type="nucleotide sequence ID" value="XM_004339686.1"/>
</dbReference>
<dbReference type="PANTHER" id="PTHR10742">
    <property type="entry name" value="FLAVIN MONOAMINE OXIDASE"/>
    <property type="match status" value="1"/>
</dbReference>
<reference evidence="8 9" key="1">
    <citation type="journal article" date="2013" name="Genome Biol.">
        <title>Genome of Acanthamoeba castellanii highlights extensive lateral gene transfer and early evolution of tyrosine kinase signaling.</title>
        <authorList>
            <person name="Clarke M."/>
            <person name="Lohan A.J."/>
            <person name="Liu B."/>
            <person name="Lagkouvardos I."/>
            <person name="Roy S."/>
            <person name="Zafar N."/>
            <person name="Bertelli C."/>
            <person name="Schilde C."/>
            <person name="Kianianmomeni A."/>
            <person name="Burglin T.R."/>
            <person name="Frech C."/>
            <person name="Turcotte B."/>
            <person name="Kopec K.O."/>
            <person name="Synnott J.M."/>
            <person name="Choo C."/>
            <person name="Paponov I."/>
            <person name="Finkler A."/>
            <person name="Soon Heng Tan C."/>
            <person name="Hutchins A.P."/>
            <person name="Weinmeier T."/>
            <person name="Rattei T."/>
            <person name="Chu J.S."/>
            <person name="Gimenez G."/>
            <person name="Irimia M."/>
            <person name="Rigden D.J."/>
            <person name="Fitzpatrick D.A."/>
            <person name="Lorenzo-Morales J."/>
            <person name="Bateman A."/>
            <person name="Chiu C.H."/>
            <person name="Tang P."/>
            <person name="Hegemann P."/>
            <person name="Fromm H."/>
            <person name="Raoult D."/>
            <person name="Greub G."/>
            <person name="Miranda-Saavedra D."/>
            <person name="Chen N."/>
            <person name="Nash P."/>
            <person name="Ginger M.L."/>
            <person name="Horn M."/>
            <person name="Schaap P."/>
            <person name="Caler L."/>
            <person name="Loftus B."/>
        </authorList>
    </citation>
    <scope>NUCLEOTIDE SEQUENCE [LARGE SCALE GENOMIC DNA]</scope>
    <source>
        <strain evidence="8 9">Neff</strain>
    </source>
</reference>
<evidence type="ECO:0000259" key="7">
    <source>
        <dbReference type="PROSITE" id="PS50934"/>
    </source>
</evidence>
<feature type="compositionally biased region" description="Acidic residues" evidence="6">
    <location>
        <begin position="1215"/>
        <end position="1224"/>
    </location>
</feature>